<name>A0ABU3UX81_9ACTN</name>
<evidence type="ECO:0000313" key="3">
    <source>
        <dbReference type="Proteomes" id="UP001257627"/>
    </source>
</evidence>
<organism evidence="2 3">
    <name type="scientific">Streptomyces mirabilis</name>
    <dbReference type="NCBI Taxonomy" id="68239"/>
    <lineage>
        <taxon>Bacteria</taxon>
        <taxon>Bacillati</taxon>
        <taxon>Actinomycetota</taxon>
        <taxon>Actinomycetes</taxon>
        <taxon>Kitasatosporales</taxon>
        <taxon>Streptomycetaceae</taxon>
        <taxon>Streptomyces</taxon>
    </lineage>
</organism>
<proteinExistence type="predicted"/>
<reference evidence="2 3" key="1">
    <citation type="submission" date="2023-02" db="EMBL/GenBank/DDBJ databases">
        <authorList>
            <person name="Maleckis M."/>
        </authorList>
    </citation>
    <scope>NUCLEOTIDE SEQUENCE [LARGE SCALE GENOMIC DNA]</scope>
    <source>
        <strain evidence="2 3">P8-A2</strain>
    </source>
</reference>
<dbReference type="RefSeq" id="WP_164331673.1">
    <property type="nucleotide sequence ID" value="NZ_CP107955.1"/>
</dbReference>
<sequence length="55" mass="5572">MSTKPTRGTGLRGRPSSDTTGRTRLEPAATARGRRAPDTAAVAAAGRVHEGGAGR</sequence>
<evidence type="ECO:0000313" key="2">
    <source>
        <dbReference type="EMBL" id="MDU8998522.1"/>
    </source>
</evidence>
<keyword evidence="3" id="KW-1185">Reference proteome</keyword>
<dbReference type="EMBL" id="JARAKF010000001">
    <property type="protein sequence ID" value="MDU8998522.1"/>
    <property type="molecule type" value="Genomic_DNA"/>
</dbReference>
<dbReference type="Proteomes" id="UP001257627">
    <property type="component" value="Unassembled WGS sequence"/>
</dbReference>
<protein>
    <submittedName>
        <fullName evidence="2">Uncharacterized protein</fullName>
    </submittedName>
</protein>
<accession>A0ABU3UX81</accession>
<feature type="region of interest" description="Disordered" evidence="1">
    <location>
        <begin position="1"/>
        <end position="55"/>
    </location>
</feature>
<gene>
    <name evidence="2" type="ORF">PU648_40425</name>
</gene>
<comment type="caution">
    <text evidence="2">The sequence shown here is derived from an EMBL/GenBank/DDBJ whole genome shotgun (WGS) entry which is preliminary data.</text>
</comment>
<evidence type="ECO:0000256" key="1">
    <source>
        <dbReference type="SAM" id="MobiDB-lite"/>
    </source>
</evidence>